<proteinExistence type="inferred from homology"/>
<dbReference type="InterPro" id="IPR036396">
    <property type="entry name" value="Cyt_P450_sf"/>
</dbReference>
<evidence type="ECO:0000256" key="1">
    <source>
        <dbReference type="ARBA" id="ARBA00010617"/>
    </source>
</evidence>
<dbReference type="RefSeq" id="WP_152264763.1">
    <property type="nucleotide sequence ID" value="NZ_VOKX01000093.1"/>
</dbReference>
<name>A0A5N5W3L7_STRMB</name>
<evidence type="ECO:0000256" key="6">
    <source>
        <dbReference type="ARBA" id="ARBA00023033"/>
    </source>
</evidence>
<evidence type="ECO:0000256" key="2">
    <source>
        <dbReference type="ARBA" id="ARBA00022617"/>
    </source>
</evidence>
<sequence>MDDTRTDDAPPFRLDVTGADLHGEIRRLRDARPVVRVELPDGIPAWVVTRHRLLRELLTDPRVVKDPVNWTLLRDGSVPEGWPLINFVAPAGMVTADGDDHRRLRTLVTQAFTPRRIAGMRAPVEANVERLLDRLAAQPPGPVDVRALFAYPLAMRTIGDLLGVPEERYDEFRALSASLTSSATGPDEVVATRRRLLALLAALVAEKRAAPGEDIISDLIAAREDADRLSEEELIGTLLLMLVAGHGTTLNLVTNAVRALLTHPEQLARVRAGELPWSSVVEETLRWDSPVGHFPMRYAKEDIPLEGAVIRRGDAILASYVAAGRDPEQYGPTAEDFDTGRENKRHLTFGHGAHFCVGAALARLQAETALPALFTRFPGLSLATAPEELRPLPSFISNSVGTLPVLRG</sequence>
<dbReference type="FunFam" id="1.10.630.10:FF:000018">
    <property type="entry name" value="Cytochrome P450 monooxygenase"/>
    <property type="match status" value="1"/>
</dbReference>
<dbReference type="InterPro" id="IPR017972">
    <property type="entry name" value="Cyt_P450_CS"/>
</dbReference>
<reference evidence="8 9" key="1">
    <citation type="journal article" date="2019" name="Microb. Cell Fact.">
        <title>Exploring novel herbicidin analogues by transcriptional regulator overexpression and MS/MS molecular networking.</title>
        <authorList>
            <person name="Shi Y."/>
            <person name="Gu R."/>
            <person name="Li Y."/>
            <person name="Wang X."/>
            <person name="Ren W."/>
            <person name="Li X."/>
            <person name="Wang L."/>
            <person name="Xie Y."/>
            <person name="Hong B."/>
        </authorList>
    </citation>
    <scope>NUCLEOTIDE SEQUENCE [LARGE SCALE GENOMIC DNA]</scope>
    <source>
        <strain evidence="8 9">US-43</strain>
    </source>
</reference>
<evidence type="ECO:0000256" key="3">
    <source>
        <dbReference type="ARBA" id="ARBA00022723"/>
    </source>
</evidence>
<dbReference type="GO" id="GO:0004497">
    <property type="term" value="F:monooxygenase activity"/>
    <property type="evidence" value="ECO:0007669"/>
    <property type="project" value="UniProtKB-KW"/>
</dbReference>
<protein>
    <submittedName>
        <fullName evidence="8">Cytochrome P450</fullName>
    </submittedName>
</protein>
<dbReference type="Pfam" id="PF00067">
    <property type="entry name" value="p450"/>
    <property type="match status" value="1"/>
</dbReference>
<dbReference type="GO" id="GO:0020037">
    <property type="term" value="F:heme binding"/>
    <property type="evidence" value="ECO:0007669"/>
    <property type="project" value="InterPro"/>
</dbReference>
<dbReference type="AlphaFoldDB" id="A0A5N5W3L7"/>
<dbReference type="InterPro" id="IPR001128">
    <property type="entry name" value="Cyt_P450"/>
</dbReference>
<dbReference type="GO" id="GO:0016705">
    <property type="term" value="F:oxidoreductase activity, acting on paired donors, with incorporation or reduction of molecular oxygen"/>
    <property type="evidence" value="ECO:0007669"/>
    <property type="project" value="InterPro"/>
</dbReference>
<keyword evidence="3 7" id="KW-0479">Metal-binding</keyword>
<accession>A0A5N5W3L7</accession>
<evidence type="ECO:0000313" key="9">
    <source>
        <dbReference type="Proteomes" id="UP000327000"/>
    </source>
</evidence>
<comment type="similarity">
    <text evidence="1 7">Belongs to the cytochrome P450 family.</text>
</comment>
<evidence type="ECO:0000313" key="8">
    <source>
        <dbReference type="EMBL" id="KAB7837979.1"/>
    </source>
</evidence>
<dbReference type="SUPFAM" id="SSF48264">
    <property type="entry name" value="Cytochrome P450"/>
    <property type="match status" value="1"/>
</dbReference>
<keyword evidence="5 7" id="KW-0408">Iron</keyword>
<keyword evidence="2 7" id="KW-0349">Heme</keyword>
<dbReference type="Proteomes" id="UP000327000">
    <property type="component" value="Unassembled WGS sequence"/>
</dbReference>
<gene>
    <name evidence="8" type="ORF">FRZ00_22420</name>
</gene>
<dbReference type="EMBL" id="VOKX01000093">
    <property type="protein sequence ID" value="KAB7837979.1"/>
    <property type="molecule type" value="Genomic_DNA"/>
</dbReference>
<dbReference type="Gene3D" id="1.10.630.10">
    <property type="entry name" value="Cytochrome P450"/>
    <property type="match status" value="1"/>
</dbReference>
<dbReference type="CDD" id="cd11029">
    <property type="entry name" value="CYP107-like"/>
    <property type="match status" value="1"/>
</dbReference>
<keyword evidence="4 7" id="KW-0560">Oxidoreductase</keyword>
<comment type="caution">
    <text evidence="8">The sequence shown here is derived from an EMBL/GenBank/DDBJ whole genome shotgun (WGS) entry which is preliminary data.</text>
</comment>
<organism evidence="8 9">
    <name type="scientific">Streptomyces mobaraensis</name>
    <name type="common">Streptoverticillium mobaraense</name>
    <dbReference type="NCBI Taxonomy" id="35621"/>
    <lineage>
        <taxon>Bacteria</taxon>
        <taxon>Bacillati</taxon>
        <taxon>Actinomycetota</taxon>
        <taxon>Actinomycetes</taxon>
        <taxon>Kitasatosporales</taxon>
        <taxon>Streptomycetaceae</taxon>
        <taxon>Streptomyces</taxon>
    </lineage>
</organism>
<dbReference type="PROSITE" id="PS00086">
    <property type="entry name" value="CYTOCHROME_P450"/>
    <property type="match status" value="1"/>
</dbReference>
<dbReference type="GO" id="GO:0005506">
    <property type="term" value="F:iron ion binding"/>
    <property type="evidence" value="ECO:0007669"/>
    <property type="project" value="InterPro"/>
</dbReference>
<dbReference type="PRINTS" id="PR00359">
    <property type="entry name" value="BP450"/>
</dbReference>
<dbReference type="PANTHER" id="PTHR46696:SF1">
    <property type="entry name" value="CYTOCHROME P450 YJIB-RELATED"/>
    <property type="match status" value="1"/>
</dbReference>
<evidence type="ECO:0000256" key="4">
    <source>
        <dbReference type="ARBA" id="ARBA00023002"/>
    </source>
</evidence>
<evidence type="ECO:0000256" key="7">
    <source>
        <dbReference type="RuleBase" id="RU000461"/>
    </source>
</evidence>
<dbReference type="PANTHER" id="PTHR46696">
    <property type="entry name" value="P450, PUTATIVE (EUROFUNG)-RELATED"/>
    <property type="match status" value="1"/>
</dbReference>
<dbReference type="OrthoDB" id="5500002at2"/>
<keyword evidence="9" id="KW-1185">Reference proteome</keyword>
<dbReference type="InterPro" id="IPR002397">
    <property type="entry name" value="Cyt_P450_B"/>
</dbReference>
<keyword evidence="6 7" id="KW-0503">Monooxygenase</keyword>
<evidence type="ECO:0000256" key="5">
    <source>
        <dbReference type="ARBA" id="ARBA00023004"/>
    </source>
</evidence>